<dbReference type="InterPro" id="IPR007219">
    <property type="entry name" value="XnlR_reg_dom"/>
</dbReference>
<sequence>MALTAKIPNEIPPARKYRSRKQKPCDHCRRRRVCCVRDAEGACALCSRRSIPCTFSSKPSPRKRQARSTAASTPAVVSVDAQSNDHDGGNKKSRARESTTPNASLDQKAGAEGKYIGLTGTDDVYFVVDRFQGLGNDPAREAYFRERSSSTQSGSSSASEDAARSVEAQWPLVRSIFVRNSHPAFPLLDAELAESDRQSRLLAVAIAIITKYTSPELLGIHSNVLIEELTSSMLLEARSPRLETVEAAILFTQKALRGRMSTSAPGLWAVIGCIIGMSHDLGLHVDCSTWNIPAAIKRRRRRIWWAAYFQDKWFAMALGRPSYLNDANTTTLMLTAADFEDCDPESRGDQPRRPELATGIHCFVAMAELAVILNEVLLNFFTIGSVVKLREVTGQHIIDIADRIEAKLDNWRAVYLDPILSQRFFPDVTGSLEIAYITAHVMLLRGIFPKLYRRNLSLDSHFDRAVEVTSRAISLVETLQINRLSAFWWACSGLNFALVGTFMASLKRLSTDSIRAKYWDEQLAYYRKLLAAHGTGFWPAKFAATALDLMAKNLTKTTGDAADDVSGSGGASGAASSSDAFVNGNGLIDAFASPETSWSGASYDFFPHNLTVLNEADFSTDWAAVGGAEGFLWQNMHLG</sequence>
<gene>
    <name evidence="6" type="ORF">EDD36DRAFT_467925</name>
</gene>
<dbReference type="PANTHER" id="PTHR31668:SF10">
    <property type="entry name" value="ZN(II)2CYS6 TRANSCRIPTION FACTOR (EUROFUNG)"/>
    <property type="match status" value="1"/>
</dbReference>
<dbReference type="InterPro" id="IPR001138">
    <property type="entry name" value="Zn2Cys6_DnaBD"/>
</dbReference>
<dbReference type="GO" id="GO:0008270">
    <property type="term" value="F:zinc ion binding"/>
    <property type="evidence" value="ECO:0007669"/>
    <property type="project" value="InterPro"/>
</dbReference>
<dbReference type="EMBL" id="MU404359">
    <property type="protein sequence ID" value="KAI1609864.1"/>
    <property type="molecule type" value="Genomic_DNA"/>
</dbReference>
<dbReference type="Pfam" id="PF04082">
    <property type="entry name" value="Fungal_trans"/>
    <property type="match status" value="1"/>
</dbReference>
<dbReference type="PROSITE" id="PS00463">
    <property type="entry name" value="ZN2_CY6_FUNGAL_1"/>
    <property type="match status" value="1"/>
</dbReference>
<evidence type="ECO:0000256" key="4">
    <source>
        <dbReference type="SAM" id="MobiDB-lite"/>
    </source>
</evidence>
<dbReference type="CDD" id="cd12148">
    <property type="entry name" value="fungal_TF_MHR"/>
    <property type="match status" value="1"/>
</dbReference>
<evidence type="ECO:0000313" key="6">
    <source>
        <dbReference type="EMBL" id="KAI1609864.1"/>
    </source>
</evidence>
<evidence type="ECO:0000256" key="2">
    <source>
        <dbReference type="ARBA" id="ARBA00023163"/>
    </source>
</evidence>
<comment type="caution">
    <text evidence="6">The sequence shown here is derived from an EMBL/GenBank/DDBJ whole genome shotgun (WGS) entry which is preliminary data.</text>
</comment>
<organism evidence="6 7">
    <name type="scientific">Exophiala viscosa</name>
    <dbReference type="NCBI Taxonomy" id="2486360"/>
    <lineage>
        <taxon>Eukaryota</taxon>
        <taxon>Fungi</taxon>
        <taxon>Dikarya</taxon>
        <taxon>Ascomycota</taxon>
        <taxon>Pezizomycotina</taxon>
        <taxon>Eurotiomycetes</taxon>
        <taxon>Chaetothyriomycetidae</taxon>
        <taxon>Chaetothyriales</taxon>
        <taxon>Herpotrichiellaceae</taxon>
        <taxon>Exophiala</taxon>
    </lineage>
</organism>
<dbReference type="PANTHER" id="PTHR31668">
    <property type="entry name" value="GLUCOSE TRANSPORT TRANSCRIPTION REGULATOR RGT1-RELATED-RELATED"/>
    <property type="match status" value="1"/>
</dbReference>
<dbReference type="SMART" id="SM00066">
    <property type="entry name" value="GAL4"/>
    <property type="match status" value="1"/>
</dbReference>
<evidence type="ECO:0000256" key="1">
    <source>
        <dbReference type="ARBA" id="ARBA00023015"/>
    </source>
</evidence>
<dbReference type="Proteomes" id="UP001203852">
    <property type="component" value="Unassembled WGS sequence"/>
</dbReference>
<accession>A0AAN6IBQ4</accession>
<dbReference type="InterPro" id="IPR050797">
    <property type="entry name" value="Carb_Metab_Trans_Reg"/>
</dbReference>
<keyword evidence="3" id="KW-0539">Nucleus</keyword>
<reference evidence="6" key="1">
    <citation type="journal article" date="2022" name="bioRxiv">
        <title>Deciphering the potential niche of two novel black yeast fungi from a biological soil crust based on their genomes, phenotypes, and melanin regulation.</title>
        <authorList>
            <consortium name="DOE Joint Genome Institute"/>
            <person name="Carr E.C."/>
            <person name="Barton Q."/>
            <person name="Grambo S."/>
            <person name="Sullivan M."/>
            <person name="Renfro C.M."/>
            <person name="Kuo A."/>
            <person name="Pangilinan J."/>
            <person name="Lipzen A."/>
            <person name="Keymanesh K."/>
            <person name="Savage E."/>
            <person name="Barry K."/>
            <person name="Grigoriev I.V."/>
            <person name="Riekhof W.R."/>
            <person name="Harris S.S."/>
        </authorList>
    </citation>
    <scope>NUCLEOTIDE SEQUENCE</scope>
    <source>
        <strain evidence="6">JF 03-4F</strain>
    </source>
</reference>
<dbReference type="SMART" id="SM00906">
    <property type="entry name" value="Fungal_trans"/>
    <property type="match status" value="1"/>
</dbReference>
<dbReference type="GO" id="GO:0005634">
    <property type="term" value="C:nucleus"/>
    <property type="evidence" value="ECO:0007669"/>
    <property type="project" value="TreeGrafter"/>
</dbReference>
<dbReference type="GO" id="GO:0000981">
    <property type="term" value="F:DNA-binding transcription factor activity, RNA polymerase II-specific"/>
    <property type="evidence" value="ECO:0007669"/>
    <property type="project" value="InterPro"/>
</dbReference>
<feature type="compositionally biased region" description="Low complexity" evidence="4">
    <location>
        <begin position="149"/>
        <end position="161"/>
    </location>
</feature>
<evidence type="ECO:0000256" key="3">
    <source>
        <dbReference type="ARBA" id="ARBA00023242"/>
    </source>
</evidence>
<dbReference type="GO" id="GO:0003677">
    <property type="term" value="F:DNA binding"/>
    <property type="evidence" value="ECO:0007669"/>
    <property type="project" value="InterPro"/>
</dbReference>
<feature type="region of interest" description="Disordered" evidence="4">
    <location>
        <begin position="142"/>
        <end position="161"/>
    </location>
</feature>
<dbReference type="GO" id="GO:0001080">
    <property type="term" value="P:nitrogen catabolite activation of transcription from RNA polymerase II promoter"/>
    <property type="evidence" value="ECO:0007669"/>
    <property type="project" value="TreeGrafter"/>
</dbReference>
<dbReference type="PROSITE" id="PS50048">
    <property type="entry name" value="ZN2_CY6_FUNGAL_2"/>
    <property type="match status" value="1"/>
</dbReference>
<keyword evidence="1" id="KW-0805">Transcription regulation</keyword>
<dbReference type="AlphaFoldDB" id="A0AAN6IBQ4"/>
<feature type="region of interest" description="Disordered" evidence="4">
    <location>
        <begin position="56"/>
        <end position="108"/>
    </location>
</feature>
<feature type="region of interest" description="Disordered" evidence="4">
    <location>
        <begin position="1"/>
        <end position="22"/>
    </location>
</feature>
<evidence type="ECO:0000259" key="5">
    <source>
        <dbReference type="PROSITE" id="PS50048"/>
    </source>
</evidence>
<evidence type="ECO:0000313" key="7">
    <source>
        <dbReference type="Proteomes" id="UP001203852"/>
    </source>
</evidence>
<protein>
    <submittedName>
        <fullName evidence="6">Fungal-specific transcription factor domain-containing protein</fullName>
    </submittedName>
</protein>
<keyword evidence="2" id="KW-0804">Transcription</keyword>
<name>A0AAN6IBQ4_9EURO</name>
<feature type="domain" description="Zn(2)-C6 fungal-type" evidence="5">
    <location>
        <begin position="24"/>
        <end position="55"/>
    </location>
</feature>
<proteinExistence type="predicted"/>
<keyword evidence="7" id="KW-1185">Reference proteome</keyword>
<dbReference type="GO" id="GO:0006351">
    <property type="term" value="P:DNA-templated transcription"/>
    <property type="evidence" value="ECO:0007669"/>
    <property type="project" value="InterPro"/>
</dbReference>